<dbReference type="SUPFAM" id="SSF53756">
    <property type="entry name" value="UDP-Glycosyltransferase/glycogen phosphorylase"/>
    <property type="match status" value="1"/>
</dbReference>
<organism evidence="2 3">
    <name type="scientific">Methanoculleus caldifontis</name>
    <dbReference type="NCBI Taxonomy" id="2651577"/>
    <lineage>
        <taxon>Archaea</taxon>
        <taxon>Methanobacteriati</taxon>
        <taxon>Methanobacteriota</taxon>
        <taxon>Stenosarchaea group</taxon>
        <taxon>Methanomicrobia</taxon>
        <taxon>Methanomicrobiales</taxon>
        <taxon>Methanomicrobiaceae</taxon>
        <taxon>Methanoculleus</taxon>
    </lineage>
</organism>
<sequence length="495" mass="56041">MAVYDLHWLLLSNDLKCVLINTVLPVSSLFSMRGTDSLPPEWESYFSKYGDIVVGIMDRRRILIGLVEIAGYNANLKTGFQELGLDCTFINQKGHVFGYAGDDVPICLVAWQKSLWKRAQQGRTLLKYLWYAVFYALNLPVFVWAIIRFDVFILGYNSTFLGYLDLPLLRLLGKRVIYIFFGSDGRPPYIDGALCKSADIDDPRRCMRMTRMQKRKIRWIERFADVTVHHPAAAHLQARQFVKGLNIGIPFARASVEENDSRMRNGIVRILHSPSDPDAKGTPAIRDAIRSLQAKGYPIEYFEITGKPHAVVLDELQRCDIVVDQLYSDTPMAVFATEAAWYGKPAVVGGYYARYIWDDYAADVIPPAIYCYPAEIEDALEPLVTDAGYRAEVGRRARDFVQTQWNPVRVAERYLRLIDGDVPEHWVADPRAITYLQGAGMAEERVSALVRAIVDKGGVQALCLSDKPDLERLFVSFACAKFTEESVLRDKPLGM</sequence>
<name>A0ABU3X3I5_9EURY</name>
<evidence type="ECO:0000313" key="2">
    <source>
        <dbReference type="EMBL" id="MDV2482608.1"/>
    </source>
</evidence>
<evidence type="ECO:0000256" key="1">
    <source>
        <dbReference type="SAM" id="Phobius"/>
    </source>
</evidence>
<keyword evidence="1" id="KW-0812">Transmembrane</keyword>
<dbReference type="RefSeq" id="WP_317065715.1">
    <property type="nucleotide sequence ID" value="NZ_WBKO01000002.1"/>
</dbReference>
<keyword evidence="3" id="KW-1185">Reference proteome</keyword>
<dbReference type="Gene3D" id="3.40.50.2000">
    <property type="entry name" value="Glycogen Phosphorylase B"/>
    <property type="match status" value="1"/>
</dbReference>
<keyword evidence="1" id="KW-1133">Transmembrane helix</keyword>
<protein>
    <submittedName>
        <fullName evidence="2">Glycosyltransferase family 4 protein</fullName>
    </submittedName>
</protein>
<evidence type="ECO:0000313" key="3">
    <source>
        <dbReference type="Proteomes" id="UP001281203"/>
    </source>
</evidence>
<keyword evidence="1" id="KW-0472">Membrane</keyword>
<dbReference type="EMBL" id="WBKO01000002">
    <property type="protein sequence ID" value="MDV2482608.1"/>
    <property type="molecule type" value="Genomic_DNA"/>
</dbReference>
<comment type="caution">
    <text evidence="2">The sequence shown here is derived from an EMBL/GenBank/DDBJ whole genome shotgun (WGS) entry which is preliminary data.</text>
</comment>
<gene>
    <name evidence="2" type="ORF">F8E02_11460</name>
</gene>
<accession>A0ABU3X3I5</accession>
<reference evidence="2 3" key="1">
    <citation type="submission" date="2019-10" db="EMBL/GenBank/DDBJ databases">
        <title>Isolation and characterization of Methanoculleus sp. Wushi-C6 from a hot spring well.</title>
        <authorList>
            <person name="Chen S.-C."/>
            <person name="Lan Z.-H."/>
            <person name="You Y.-T."/>
            <person name="Lai M.-C."/>
        </authorList>
    </citation>
    <scope>NUCLEOTIDE SEQUENCE [LARGE SCALE GENOMIC DNA]</scope>
    <source>
        <strain evidence="2 3">Wushi-C6</strain>
    </source>
</reference>
<proteinExistence type="predicted"/>
<feature type="transmembrane region" description="Helical" evidence="1">
    <location>
        <begin position="128"/>
        <end position="147"/>
    </location>
</feature>
<dbReference type="Proteomes" id="UP001281203">
    <property type="component" value="Unassembled WGS sequence"/>
</dbReference>